<dbReference type="Proteomes" id="UP000265020">
    <property type="component" value="Unassembled WGS sequence"/>
</dbReference>
<reference evidence="5" key="2">
    <citation type="submission" date="2025-09" db="UniProtKB">
        <authorList>
            <consortium name="Ensembl"/>
        </authorList>
    </citation>
    <scope>IDENTIFICATION</scope>
</reference>
<reference evidence="5" key="1">
    <citation type="submission" date="2025-08" db="UniProtKB">
        <authorList>
            <consortium name="Ensembl"/>
        </authorList>
    </citation>
    <scope>IDENTIFICATION</scope>
</reference>
<feature type="domain" description="REM-1" evidence="4">
    <location>
        <begin position="19"/>
        <end position="95"/>
    </location>
</feature>
<dbReference type="Ensembl" id="ENSCVAT00000011661.1">
    <property type="protein sequence ID" value="ENSCVAP00000021507.1"/>
    <property type="gene ID" value="ENSCVAG00000003587.1"/>
</dbReference>
<feature type="coiled-coil region" evidence="3">
    <location>
        <begin position="35"/>
        <end position="92"/>
    </location>
</feature>
<keyword evidence="6" id="KW-1185">Reference proteome</keyword>
<dbReference type="PROSITE" id="PS51860">
    <property type="entry name" value="REM_1"/>
    <property type="match status" value="2"/>
</dbReference>
<dbReference type="GeneTree" id="ENSGT00940000154339"/>
<evidence type="ECO:0000313" key="5">
    <source>
        <dbReference type="Ensembl" id="ENSCVAP00000021507.1"/>
    </source>
</evidence>
<dbReference type="InterPro" id="IPR011072">
    <property type="entry name" value="HR1_rho-bd"/>
</dbReference>
<evidence type="ECO:0000259" key="4">
    <source>
        <dbReference type="PROSITE" id="PS51860"/>
    </source>
</evidence>
<dbReference type="GO" id="GO:0031267">
    <property type="term" value="F:small GTPase binding"/>
    <property type="evidence" value="ECO:0007669"/>
    <property type="project" value="InterPro"/>
</dbReference>
<dbReference type="Pfam" id="PF02185">
    <property type="entry name" value="HR1"/>
    <property type="match status" value="2"/>
</dbReference>
<keyword evidence="2 3" id="KW-0175">Coiled coil</keyword>
<name>A0A3Q2DQ04_CYPVA</name>
<evidence type="ECO:0000256" key="2">
    <source>
        <dbReference type="PROSITE-ProRule" id="PRU01207"/>
    </source>
</evidence>
<dbReference type="AlphaFoldDB" id="A0A3Q2DQ04"/>
<evidence type="ECO:0000313" key="6">
    <source>
        <dbReference type="Proteomes" id="UP000265020"/>
    </source>
</evidence>
<sequence>MAGDTRAQLVAERLGLGQNLDLSDTMVQQKLDEIKEQIRREIRKELKIKEGAENLRKVTTDKKSLAYVDNMLKKSNKKVEELHQELQELNAHIVVKDPEELSGNFSQLTFILLSSKRHKSTICGRLLNALTTIDGKLICLQDRKLLAAAQQMLQDSKTKIEFIRMQILKASQASELTFESNDMMDKSIISPLDLRVEELCHHARIESAVAEGAKNVMKLLGSGKVTEKKAHSEAQARFTESSQKLDLLRYSLEQRLSELPKNHPRSSAINEELSLLSSPALSPRSSIISTQNQYSTVTKPAAKLSWHQGGLIFPLRLAIK</sequence>
<dbReference type="CDD" id="cd11622">
    <property type="entry name" value="HR1_PKN_1"/>
    <property type="match status" value="1"/>
</dbReference>
<feature type="domain" description="REM-1" evidence="4">
    <location>
        <begin position="180"/>
        <end position="261"/>
    </location>
</feature>
<dbReference type="InterPro" id="IPR037313">
    <property type="entry name" value="PKN_HR1_1"/>
</dbReference>
<keyword evidence="1" id="KW-0677">Repeat</keyword>
<dbReference type="SMART" id="SM00742">
    <property type="entry name" value="Hr1"/>
    <property type="match status" value="3"/>
</dbReference>
<dbReference type="InterPro" id="IPR036274">
    <property type="entry name" value="HR1_rpt_sf"/>
</dbReference>
<accession>A0A3Q2DQ04</accession>
<dbReference type="GO" id="GO:0004674">
    <property type="term" value="F:protein serine/threonine kinase activity"/>
    <property type="evidence" value="ECO:0007669"/>
    <property type="project" value="InterPro"/>
</dbReference>
<dbReference type="FunFam" id="1.10.287.160:FF:000001">
    <property type="entry name" value="Putative serine/threonine-protein kinase N2"/>
    <property type="match status" value="1"/>
</dbReference>
<protein>
    <submittedName>
        <fullName evidence="5">Protein kinase N2a</fullName>
    </submittedName>
</protein>
<evidence type="ECO:0000256" key="1">
    <source>
        <dbReference type="ARBA" id="ARBA00022737"/>
    </source>
</evidence>
<evidence type="ECO:0000256" key="3">
    <source>
        <dbReference type="SAM" id="Coils"/>
    </source>
</evidence>
<dbReference type="Gene3D" id="1.10.287.160">
    <property type="entry name" value="HR1 repeat"/>
    <property type="match status" value="3"/>
</dbReference>
<dbReference type="GO" id="GO:0007165">
    <property type="term" value="P:signal transduction"/>
    <property type="evidence" value="ECO:0007669"/>
    <property type="project" value="InterPro"/>
</dbReference>
<dbReference type="SUPFAM" id="SSF46585">
    <property type="entry name" value="HR1 repeat"/>
    <property type="match status" value="3"/>
</dbReference>
<dbReference type="FunFam" id="1.10.287.160:FF:000002">
    <property type="entry name" value="Putative serine/threonine-protein kinase N2"/>
    <property type="match status" value="1"/>
</dbReference>
<proteinExistence type="predicted"/>
<organism evidence="5 6">
    <name type="scientific">Cyprinodon variegatus</name>
    <name type="common">Sheepshead minnow</name>
    <dbReference type="NCBI Taxonomy" id="28743"/>
    <lineage>
        <taxon>Eukaryota</taxon>
        <taxon>Metazoa</taxon>
        <taxon>Chordata</taxon>
        <taxon>Craniata</taxon>
        <taxon>Vertebrata</taxon>
        <taxon>Euteleostomi</taxon>
        <taxon>Actinopterygii</taxon>
        <taxon>Neopterygii</taxon>
        <taxon>Teleostei</taxon>
        <taxon>Neoteleostei</taxon>
        <taxon>Acanthomorphata</taxon>
        <taxon>Ovalentaria</taxon>
        <taxon>Atherinomorphae</taxon>
        <taxon>Cyprinodontiformes</taxon>
        <taxon>Cyprinodontidae</taxon>
        <taxon>Cyprinodon</taxon>
    </lineage>
</organism>